<gene>
    <name evidence="2" type="ORF">TSUD_34600</name>
</gene>
<keyword evidence="3" id="KW-1185">Reference proteome</keyword>
<evidence type="ECO:0000313" key="3">
    <source>
        <dbReference type="Proteomes" id="UP000242715"/>
    </source>
</evidence>
<dbReference type="AlphaFoldDB" id="A0A2Z6PJ04"/>
<accession>A0A2Z6PJ04</accession>
<evidence type="ECO:0000256" key="1">
    <source>
        <dbReference type="SAM" id="MobiDB-lite"/>
    </source>
</evidence>
<name>A0A2Z6PJ04_TRISU</name>
<feature type="region of interest" description="Disordered" evidence="1">
    <location>
        <begin position="1"/>
        <end position="21"/>
    </location>
</feature>
<evidence type="ECO:0000313" key="2">
    <source>
        <dbReference type="EMBL" id="GAU50305.1"/>
    </source>
</evidence>
<sequence>METSSRKTSPPPLEHHGNPPSPMLLQLQYLVCLLFNNTMPIPRRLSSDRFASHRAVNRYVCVFCRPLLIRIKVTPSRQTVVKNSPHKIHIPKRILRTATASLPTKFDLGYPDQSREFA</sequence>
<reference evidence="3" key="1">
    <citation type="journal article" date="2017" name="Front. Plant Sci.">
        <title>Climate Clever Clovers: New Paradigm to Reduce the Environmental Footprint of Ruminants by Breeding Low Methanogenic Forages Utilizing Haplotype Variation.</title>
        <authorList>
            <person name="Kaur P."/>
            <person name="Appels R."/>
            <person name="Bayer P.E."/>
            <person name="Keeble-Gagnere G."/>
            <person name="Wang J."/>
            <person name="Hirakawa H."/>
            <person name="Shirasawa K."/>
            <person name="Vercoe P."/>
            <person name="Stefanova K."/>
            <person name="Durmic Z."/>
            <person name="Nichols P."/>
            <person name="Revell C."/>
            <person name="Isobe S.N."/>
            <person name="Edwards D."/>
            <person name="Erskine W."/>
        </authorList>
    </citation>
    <scope>NUCLEOTIDE SEQUENCE [LARGE SCALE GENOMIC DNA]</scope>
    <source>
        <strain evidence="3">cv. Daliak</strain>
    </source>
</reference>
<proteinExistence type="predicted"/>
<protein>
    <submittedName>
        <fullName evidence="2">Uncharacterized protein</fullName>
    </submittedName>
</protein>
<organism evidence="2 3">
    <name type="scientific">Trifolium subterraneum</name>
    <name type="common">Subterranean clover</name>
    <dbReference type="NCBI Taxonomy" id="3900"/>
    <lineage>
        <taxon>Eukaryota</taxon>
        <taxon>Viridiplantae</taxon>
        <taxon>Streptophyta</taxon>
        <taxon>Embryophyta</taxon>
        <taxon>Tracheophyta</taxon>
        <taxon>Spermatophyta</taxon>
        <taxon>Magnoliopsida</taxon>
        <taxon>eudicotyledons</taxon>
        <taxon>Gunneridae</taxon>
        <taxon>Pentapetalae</taxon>
        <taxon>rosids</taxon>
        <taxon>fabids</taxon>
        <taxon>Fabales</taxon>
        <taxon>Fabaceae</taxon>
        <taxon>Papilionoideae</taxon>
        <taxon>50 kb inversion clade</taxon>
        <taxon>NPAAA clade</taxon>
        <taxon>Hologalegina</taxon>
        <taxon>IRL clade</taxon>
        <taxon>Trifolieae</taxon>
        <taxon>Trifolium</taxon>
    </lineage>
</organism>
<dbReference type="Proteomes" id="UP000242715">
    <property type="component" value="Unassembled WGS sequence"/>
</dbReference>
<dbReference type="EMBL" id="DF974735">
    <property type="protein sequence ID" value="GAU50305.1"/>
    <property type="molecule type" value="Genomic_DNA"/>
</dbReference>